<evidence type="ECO:0000256" key="2">
    <source>
        <dbReference type="ARBA" id="ARBA00009773"/>
    </source>
</evidence>
<evidence type="ECO:0000256" key="1">
    <source>
        <dbReference type="ARBA" id="ARBA00004141"/>
    </source>
</evidence>
<dbReference type="PANTHER" id="PTHR43102:SF2">
    <property type="entry name" value="GAF DOMAIN-CONTAINING PROTEIN"/>
    <property type="match status" value="1"/>
</dbReference>
<evidence type="ECO:0000256" key="3">
    <source>
        <dbReference type="ARBA" id="ARBA00022692"/>
    </source>
</evidence>
<keyword evidence="4 7" id="KW-1133">Transmembrane helix</keyword>
<dbReference type="RefSeq" id="WP_354441903.1">
    <property type="nucleotide sequence ID" value="NZ_JBEPSH010000002.1"/>
</dbReference>
<proteinExistence type="inferred from homology"/>
<feature type="transmembrane region" description="Helical" evidence="7">
    <location>
        <begin position="275"/>
        <end position="303"/>
    </location>
</feature>
<feature type="compositionally biased region" description="Basic and acidic residues" evidence="6">
    <location>
        <begin position="25"/>
        <end position="45"/>
    </location>
</feature>
<dbReference type="InterPro" id="IPR029016">
    <property type="entry name" value="GAF-like_dom_sf"/>
</dbReference>
<evidence type="ECO:0000256" key="4">
    <source>
        <dbReference type="ARBA" id="ARBA00022989"/>
    </source>
</evidence>
<comment type="caution">
    <text evidence="9">The sequence shown here is derived from an EMBL/GenBank/DDBJ whole genome shotgun (WGS) entry which is preliminary data.</text>
</comment>
<comment type="subcellular location">
    <subcellularLocation>
        <location evidence="1">Membrane</location>
        <topology evidence="1">Multi-pass membrane protein</topology>
    </subcellularLocation>
</comment>
<evidence type="ECO:0000313" key="9">
    <source>
        <dbReference type="EMBL" id="MET4576054.1"/>
    </source>
</evidence>
<reference evidence="9 10" key="1">
    <citation type="submission" date="2024-06" db="EMBL/GenBank/DDBJ databases">
        <title>Sorghum-associated microbial communities from plants grown in Nebraska, USA.</title>
        <authorList>
            <person name="Schachtman D."/>
        </authorList>
    </citation>
    <scope>NUCLEOTIDE SEQUENCE [LARGE SCALE GENOMIC DNA]</scope>
    <source>
        <strain evidence="9 10">2709</strain>
    </source>
</reference>
<feature type="region of interest" description="Disordered" evidence="6">
    <location>
        <begin position="1"/>
        <end position="48"/>
    </location>
</feature>
<sequence>MAADMRGAKEEPVEPEVAKQNLQDQRVDASGWRETHWQDTSDSEQRLTSQELQYGPTSRTPIMNSLVSMAVITAALYFGRDLLVPLAFAILISFVLDPLVTWLKRVGVPRAAAVTLVVAATLGLIAATGFFAATQLRQIGNNLPTYETNITKKLRDFGRDLRKPGILDQYSRVFGKVEKEIGAVQAAPGPRVAPPTQVELVTVGKPMARLMGWVETFVPTIASAGIVIVFVFLILLDRGDLRDRLLRLMGGNLHRATDALSEIGERVSKYLTMQLVVNATYGVPMTIGLLVIGVPGALVWGLLAALLRFVPYAGPLISAVFPLTLAFAIDPGWNMVLWTLALILVLELISNNIIEPWLYGSSTGLSTLSLILAALFWTALWGPMGLILSTPITVTLLVAGRYLPALNFLEVLLGSSRALDEPTRLHQRLLAGDTEDAVELALEHAEKTSPEDFYTQVGLGTLQLATNAHGTVATAEHRHRVVSGMEQVLEELREQYPPEPGLPVKVACIGGRWAVDALAAEMAAHVLTLKGYGSRVVQVGNVSAEHFAQLDLDGIDVVCLCYFSPSPTTHARFFVRRLKRRWPHTQIILAAWNHLPDPKEPSPVKQIGADALVTSLDELMLQAGTLLDHADPYVPAPLPENEKERLRALQSSGLLQEGMRSRLDTYARHAADAFDCTIAQVSLVDDQWQLVHGYAGSDGPLTGLAPEQAAPRDQALCSHVVALGQTLVVPDVQRDARFAGNQLLRERGIRFYAGAPLRDSDGMILGTLCLLDTQPRSLTSRDILLLESMAAELMALVKRSQAAVEQPPPDMDLAPGAA</sequence>
<dbReference type="PANTHER" id="PTHR43102">
    <property type="entry name" value="SLR1143 PROTEIN"/>
    <property type="match status" value="1"/>
</dbReference>
<dbReference type="SMART" id="SM00065">
    <property type="entry name" value="GAF"/>
    <property type="match status" value="1"/>
</dbReference>
<feature type="transmembrane region" description="Helical" evidence="7">
    <location>
        <begin position="336"/>
        <end position="354"/>
    </location>
</feature>
<keyword evidence="10" id="KW-1185">Reference proteome</keyword>
<gene>
    <name evidence="9" type="ORF">ABIE13_001154</name>
</gene>
<dbReference type="Pfam" id="PF01590">
    <property type="entry name" value="GAF"/>
    <property type="match status" value="1"/>
</dbReference>
<evidence type="ECO:0000256" key="6">
    <source>
        <dbReference type="SAM" id="MobiDB-lite"/>
    </source>
</evidence>
<feature type="transmembrane region" description="Helical" evidence="7">
    <location>
        <begin position="216"/>
        <end position="236"/>
    </location>
</feature>
<dbReference type="Pfam" id="PF01594">
    <property type="entry name" value="AI-2E_transport"/>
    <property type="match status" value="1"/>
</dbReference>
<feature type="transmembrane region" description="Helical" evidence="7">
    <location>
        <begin position="85"/>
        <end position="104"/>
    </location>
</feature>
<dbReference type="InterPro" id="IPR002549">
    <property type="entry name" value="AI-2E-like"/>
</dbReference>
<dbReference type="SUPFAM" id="SSF55781">
    <property type="entry name" value="GAF domain-like"/>
    <property type="match status" value="1"/>
</dbReference>
<dbReference type="EMBL" id="JBEPSH010000002">
    <property type="protein sequence ID" value="MET4576054.1"/>
    <property type="molecule type" value="Genomic_DNA"/>
</dbReference>
<dbReference type="InterPro" id="IPR003018">
    <property type="entry name" value="GAF"/>
</dbReference>
<feature type="compositionally biased region" description="Basic and acidic residues" evidence="6">
    <location>
        <begin position="1"/>
        <end position="12"/>
    </location>
</feature>
<evidence type="ECO:0000259" key="8">
    <source>
        <dbReference type="SMART" id="SM00065"/>
    </source>
</evidence>
<evidence type="ECO:0000256" key="5">
    <source>
        <dbReference type="ARBA" id="ARBA00023136"/>
    </source>
</evidence>
<dbReference type="Gene3D" id="3.30.450.40">
    <property type="match status" value="1"/>
</dbReference>
<feature type="transmembrane region" description="Helical" evidence="7">
    <location>
        <begin position="111"/>
        <end position="133"/>
    </location>
</feature>
<keyword evidence="3 7" id="KW-0812">Transmembrane</keyword>
<feature type="transmembrane region" description="Helical" evidence="7">
    <location>
        <begin position="309"/>
        <end position="329"/>
    </location>
</feature>
<feature type="domain" description="GAF" evidence="8">
    <location>
        <begin position="658"/>
        <end position="807"/>
    </location>
</feature>
<name>A0ABV2Q4U1_9BURK</name>
<accession>A0ABV2Q4U1</accession>
<comment type="similarity">
    <text evidence="2">Belongs to the autoinducer-2 exporter (AI-2E) (TC 2.A.86) family.</text>
</comment>
<dbReference type="Proteomes" id="UP001549320">
    <property type="component" value="Unassembled WGS sequence"/>
</dbReference>
<evidence type="ECO:0000256" key="7">
    <source>
        <dbReference type="SAM" id="Phobius"/>
    </source>
</evidence>
<protein>
    <submittedName>
        <fullName evidence="9">PurR-regulated permease PerM</fullName>
    </submittedName>
</protein>
<keyword evidence="5 7" id="KW-0472">Membrane</keyword>
<organism evidence="9 10">
    <name type="scientific">Ottowia thiooxydans</name>
    <dbReference type="NCBI Taxonomy" id="219182"/>
    <lineage>
        <taxon>Bacteria</taxon>
        <taxon>Pseudomonadati</taxon>
        <taxon>Pseudomonadota</taxon>
        <taxon>Betaproteobacteria</taxon>
        <taxon>Burkholderiales</taxon>
        <taxon>Comamonadaceae</taxon>
        <taxon>Ottowia</taxon>
    </lineage>
</organism>
<evidence type="ECO:0000313" key="10">
    <source>
        <dbReference type="Proteomes" id="UP001549320"/>
    </source>
</evidence>